<dbReference type="InterPro" id="IPR013087">
    <property type="entry name" value="Znf_C2H2_type"/>
</dbReference>
<dbReference type="Gene3D" id="3.30.160.60">
    <property type="entry name" value="Classic Zinc Finger"/>
    <property type="match status" value="2"/>
</dbReference>
<dbReference type="AlphaFoldDB" id="A0A8S9ZGZ1"/>
<dbReference type="EMBL" id="JABEBT010000098">
    <property type="protein sequence ID" value="KAF7632603.1"/>
    <property type="molecule type" value="Genomic_DNA"/>
</dbReference>
<feature type="domain" description="C2H2-type" evidence="3">
    <location>
        <begin position="283"/>
        <end position="313"/>
    </location>
</feature>
<feature type="compositionally biased region" description="Low complexity" evidence="2">
    <location>
        <begin position="31"/>
        <end position="48"/>
    </location>
</feature>
<evidence type="ECO:0000256" key="1">
    <source>
        <dbReference type="PROSITE-ProRule" id="PRU00042"/>
    </source>
</evidence>
<sequence length="428" mass="50211">MFPDEDGIFERLTAERTKIEAKENTKINRKSPTTSLDTLPSSFIPSSPASCSQDEEIIIIETNNINESDNEINIEDCTTKNEKNLTIQKDETILCEKVVTKRENLKIENTTNELDENTKISPSVSSFDCISSSSTKDDSLSLEEHKIELDDQNESNKEETQSNNEDQKSPQKLKNGKIPCRWANCKEVFYDEDGLYDHLTLAHIDVLTKWVIAEQGEIEKQQKNNGIKRRRSSTNLSIENVKERFRCQWRKCEQYPRRGDAQKKIDWLLNHLVFRHAPKSRPHKCLFEGCTLRFSKVGTLRDHIRCTHNEIKNKQNGKKSTEENHTKITCFEFRPCVVHFPFVNDCIDSRTIEWTRNEMTKTKKEQRMIFSNPEREFRRGRKRIKVEIEENTKIKKEIITNEKNIILPRRLSINESIFHLKSLFKRMT</sequence>
<dbReference type="SUPFAM" id="SSF57667">
    <property type="entry name" value="beta-beta-alpha zinc fingers"/>
    <property type="match status" value="1"/>
</dbReference>
<dbReference type="InterPro" id="IPR036236">
    <property type="entry name" value="Znf_C2H2_sf"/>
</dbReference>
<accession>A0A8S9ZGZ1</accession>
<protein>
    <submittedName>
        <fullName evidence="4">C2H2-type domain-containing protein</fullName>
    </submittedName>
</protein>
<organism evidence="4 5">
    <name type="scientific">Meloidogyne graminicola</name>
    <dbReference type="NCBI Taxonomy" id="189291"/>
    <lineage>
        <taxon>Eukaryota</taxon>
        <taxon>Metazoa</taxon>
        <taxon>Ecdysozoa</taxon>
        <taxon>Nematoda</taxon>
        <taxon>Chromadorea</taxon>
        <taxon>Rhabditida</taxon>
        <taxon>Tylenchina</taxon>
        <taxon>Tylenchomorpha</taxon>
        <taxon>Tylenchoidea</taxon>
        <taxon>Meloidogynidae</taxon>
        <taxon>Meloidogyninae</taxon>
        <taxon>Meloidogyne</taxon>
    </lineage>
</organism>
<comment type="caution">
    <text evidence="4">The sequence shown here is derived from an EMBL/GenBank/DDBJ whole genome shotgun (WGS) entry which is preliminary data.</text>
</comment>
<dbReference type="PROSITE" id="PS00028">
    <property type="entry name" value="ZINC_FINGER_C2H2_1"/>
    <property type="match status" value="2"/>
</dbReference>
<dbReference type="GO" id="GO:0008270">
    <property type="term" value="F:zinc ion binding"/>
    <property type="evidence" value="ECO:0007669"/>
    <property type="project" value="UniProtKB-KW"/>
</dbReference>
<evidence type="ECO:0000259" key="3">
    <source>
        <dbReference type="PROSITE" id="PS50157"/>
    </source>
</evidence>
<name>A0A8S9ZGZ1_9BILA</name>
<keyword evidence="1" id="KW-0479">Metal-binding</keyword>
<gene>
    <name evidence="4" type="ORF">Mgra_00007979</name>
</gene>
<reference evidence="4" key="1">
    <citation type="journal article" date="2020" name="Ecol. Evol.">
        <title>Genome structure and content of the rice root-knot nematode (Meloidogyne graminicola).</title>
        <authorList>
            <person name="Phan N.T."/>
            <person name="Danchin E.G.J."/>
            <person name="Klopp C."/>
            <person name="Perfus-Barbeoch L."/>
            <person name="Kozlowski D.K."/>
            <person name="Koutsovoulos G.D."/>
            <person name="Lopez-Roques C."/>
            <person name="Bouchez O."/>
            <person name="Zahm M."/>
            <person name="Besnard G."/>
            <person name="Bellafiore S."/>
        </authorList>
    </citation>
    <scope>NUCLEOTIDE SEQUENCE</scope>
    <source>
        <strain evidence="4">VN-18</strain>
    </source>
</reference>
<keyword evidence="1" id="KW-0863">Zinc-finger</keyword>
<feature type="region of interest" description="Disordered" evidence="2">
    <location>
        <begin position="147"/>
        <end position="174"/>
    </location>
</feature>
<dbReference type="PROSITE" id="PS50157">
    <property type="entry name" value="ZINC_FINGER_C2H2_2"/>
    <property type="match status" value="1"/>
</dbReference>
<keyword evidence="1" id="KW-0862">Zinc</keyword>
<dbReference type="Proteomes" id="UP000605970">
    <property type="component" value="Unassembled WGS sequence"/>
</dbReference>
<evidence type="ECO:0000313" key="5">
    <source>
        <dbReference type="Proteomes" id="UP000605970"/>
    </source>
</evidence>
<evidence type="ECO:0000256" key="2">
    <source>
        <dbReference type="SAM" id="MobiDB-lite"/>
    </source>
</evidence>
<proteinExistence type="predicted"/>
<keyword evidence="5" id="KW-1185">Reference proteome</keyword>
<feature type="region of interest" description="Disordered" evidence="2">
    <location>
        <begin position="23"/>
        <end position="48"/>
    </location>
</feature>
<dbReference type="OrthoDB" id="9984614at2759"/>
<feature type="compositionally biased region" description="Basic and acidic residues" evidence="2">
    <location>
        <begin position="147"/>
        <end position="169"/>
    </location>
</feature>
<dbReference type="SMART" id="SM00355">
    <property type="entry name" value="ZnF_C2H2"/>
    <property type="match status" value="2"/>
</dbReference>
<evidence type="ECO:0000313" key="4">
    <source>
        <dbReference type="EMBL" id="KAF7632603.1"/>
    </source>
</evidence>